<accession>A0A2T5JF68</accession>
<evidence type="ECO:0000313" key="2">
    <source>
        <dbReference type="EMBL" id="PTR01071.1"/>
    </source>
</evidence>
<dbReference type="EMBL" id="QAOQ01000001">
    <property type="protein sequence ID" value="PTR01071.1"/>
    <property type="molecule type" value="Genomic_DNA"/>
</dbReference>
<dbReference type="RefSeq" id="WP_107826494.1">
    <property type="nucleotide sequence ID" value="NZ_CP160205.1"/>
</dbReference>
<feature type="transmembrane region" description="Helical" evidence="1">
    <location>
        <begin position="23"/>
        <end position="43"/>
    </location>
</feature>
<dbReference type="Proteomes" id="UP000244168">
    <property type="component" value="Unassembled WGS sequence"/>
</dbReference>
<name>A0A2T5JF68_9SPHI</name>
<proteinExistence type="predicted"/>
<sequence length="87" mass="9825">MASFWCLLNGAHSKGVLCVLLKQTTIAMIILLHTTLILCLILMPLASRRKKKHVLYINDHDTSDAHYAVNINGFLEKISDSADHYME</sequence>
<evidence type="ECO:0000256" key="1">
    <source>
        <dbReference type="SAM" id="Phobius"/>
    </source>
</evidence>
<gene>
    <name evidence="2" type="ORF">C8P68_101302</name>
</gene>
<keyword evidence="3" id="KW-1185">Reference proteome</keyword>
<reference evidence="2 3" key="1">
    <citation type="submission" date="2018-04" db="EMBL/GenBank/DDBJ databases">
        <title>Genomic Encyclopedia of Archaeal and Bacterial Type Strains, Phase II (KMG-II): from individual species to whole genera.</title>
        <authorList>
            <person name="Goeker M."/>
        </authorList>
    </citation>
    <scope>NUCLEOTIDE SEQUENCE [LARGE SCALE GENOMIC DNA]</scope>
    <source>
        <strain evidence="2 3">DSM 26809</strain>
    </source>
</reference>
<keyword evidence="1" id="KW-1133">Transmembrane helix</keyword>
<organism evidence="2 3">
    <name type="scientific">Mucilaginibacter yixingensis</name>
    <dbReference type="NCBI Taxonomy" id="1295612"/>
    <lineage>
        <taxon>Bacteria</taxon>
        <taxon>Pseudomonadati</taxon>
        <taxon>Bacteroidota</taxon>
        <taxon>Sphingobacteriia</taxon>
        <taxon>Sphingobacteriales</taxon>
        <taxon>Sphingobacteriaceae</taxon>
        <taxon>Mucilaginibacter</taxon>
    </lineage>
</organism>
<comment type="caution">
    <text evidence="2">The sequence shown here is derived from an EMBL/GenBank/DDBJ whole genome shotgun (WGS) entry which is preliminary data.</text>
</comment>
<keyword evidence="1" id="KW-0472">Membrane</keyword>
<dbReference type="AlphaFoldDB" id="A0A2T5JF68"/>
<keyword evidence="1" id="KW-0812">Transmembrane</keyword>
<evidence type="ECO:0000313" key="3">
    <source>
        <dbReference type="Proteomes" id="UP000244168"/>
    </source>
</evidence>
<protein>
    <submittedName>
        <fullName evidence="2">Uncharacterized protein</fullName>
    </submittedName>
</protein>